<protein>
    <submittedName>
        <fullName evidence="2">Uncharacterized protein</fullName>
    </submittedName>
</protein>
<proteinExistence type="predicted"/>
<sequence length="342" mass="36901">MNIRAPRAGAVPRRAIRLRPRAAQSVRKGNAMLHRMGDGISPVPRGRAGLPLAHRLTRWTLAAALALPAALTAGCGGGPAAPAGARPTAVVDASRLRLPLDRYLLSPDESALVARGYRVLLAECMDRFGLSGPPEPPRSEGPHTWGERRYGITDLALAAQAGYRVSTHPPVPVARPSANDDPRTLTALTGRGAPTVNGRPVPPGGCSDETDRRLRADAPTGADEYLAQRLDQDSYFRSERDPRVQKAAQAWSACMRGHGLRYPTPLSAPADPRFRNWPVSRLEITTATTDIACKRQTNLVGIWSGVEADLQRAGIAAHRDALEKVRLTNEAQLRVVSDLHLR</sequence>
<organism evidence="2 3">
    <name type="scientific">Frankia canadensis</name>
    <dbReference type="NCBI Taxonomy" id="1836972"/>
    <lineage>
        <taxon>Bacteria</taxon>
        <taxon>Bacillati</taxon>
        <taxon>Actinomycetota</taxon>
        <taxon>Actinomycetes</taxon>
        <taxon>Frankiales</taxon>
        <taxon>Frankiaceae</taxon>
        <taxon>Frankia</taxon>
    </lineage>
</organism>
<evidence type="ECO:0000313" key="2">
    <source>
        <dbReference type="EMBL" id="SNQ45608.1"/>
    </source>
</evidence>
<dbReference type="Proteomes" id="UP000234331">
    <property type="component" value="Unassembled WGS sequence"/>
</dbReference>
<accession>A0A2I2KIW0</accession>
<keyword evidence="3" id="KW-1185">Reference proteome</keyword>
<reference evidence="2 3" key="1">
    <citation type="submission" date="2017-06" db="EMBL/GenBank/DDBJ databases">
        <authorList>
            <person name="Kim H.J."/>
            <person name="Triplett B.A."/>
        </authorList>
    </citation>
    <scope>NUCLEOTIDE SEQUENCE [LARGE SCALE GENOMIC DNA]</scope>
    <source>
        <strain evidence="2">FRACA_ARgP5</strain>
    </source>
</reference>
<evidence type="ECO:0000313" key="3">
    <source>
        <dbReference type="Proteomes" id="UP000234331"/>
    </source>
</evidence>
<evidence type="ECO:0000256" key="1">
    <source>
        <dbReference type="SAM" id="MobiDB-lite"/>
    </source>
</evidence>
<gene>
    <name evidence="2" type="ORF">FRACA_1040013</name>
</gene>
<dbReference type="AlphaFoldDB" id="A0A2I2KIW0"/>
<dbReference type="EMBL" id="FZMO01000007">
    <property type="protein sequence ID" value="SNQ45608.1"/>
    <property type="molecule type" value="Genomic_DNA"/>
</dbReference>
<feature type="region of interest" description="Disordered" evidence="1">
    <location>
        <begin position="188"/>
        <end position="212"/>
    </location>
</feature>
<name>A0A2I2KIW0_9ACTN</name>